<evidence type="ECO:0000313" key="1">
    <source>
        <dbReference type="EMBL" id="TCO46731.1"/>
    </source>
</evidence>
<sequence length="122" mass="13652">MRHVLAQCLACCSRCAYCDLPVLLAGEREHPGYGVVDVVGDGYPGLGLLHLFCRGAARSRSASRRGAVIRRAYLGRATERYEARLPVRPYDRLGVCPGDGKRWRIAKMRYACKACRYYTSSH</sequence>
<gene>
    <name evidence="1" type="ORF">EV192_118126</name>
</gene>
<name>A0A4R2IN74_9PSEU</name>
<dbReference type="Proteomes" id="UP000295680">
    <property type="component" value="Unassembled WGS sequence"/>
</dbReference>
<protein>
    <submittedName>
        <fullName evidence="1">Uncharacterized protein</fullName>
    </submittedName>
</protein>
<comment type="caution">
    <text evidence="1">The sequence shown here is derived from an EMBL/GenBank/DDBJ whole genome shotgun (WGS) entry which is preliminary data.</text>
</comment>
<evidence type="ECO:0000313" key="2">
    <source>
        <dbReference type="Proteomes" id="UP000295680"/>
    </source>
</evidence>
<proteinExistence type="predicted"/>
<dbReference type="EMBL" id="SLWS01000018">
    <property type="protein sequence ID" value="TCO46731.1"/>
    <property type="molecule type" value="Genomic_DNA"/>
</dbReference>
<organism evidence="1 2">
    <name type="scientific">Actinocrispum wychmicini</name>
    <dbReference type="NCBI Taxonomy" id="1213861"/>
    <lineage>
        <taxon>Bacteria</taxon>
        <taxon>Bacillati</taxon>
        <taxon>Actinomycetota</taxon>
        <taxon>Actinomycetes</taxon>
        <taxon>Pseudonocardiales</taxon>
        <taxon>Pseudonocardiaceae</taxon>
        <taxon>Actinocrispum</taxon>
    </lineage>
</organism>
<dbReference type="AlphaFoldDB" id="A0A4R2IN74"/>
<keyword evidence="2" id="KW-1185">Reference proteome</keyword>
<accession>A0A4R2IN74</accession>
<dbReference type="OrthoDB" id="3626140at2"/>
<reference evidence="1 2" key="1">
    <citation type="submission" date="2019-03" db="EMBL/GenBank/DDBJ databases">
        <title>Genomic Encyclopedia of Type Strains, Phase IV (KMG-IV): sequencing the most valuable type-strain genomes for metagenomic binning, comparative biology and taxonomic classification.</title>
        <authorList>
            <person name="Goeker M."/>
        </authorList>
    </citation>
    <scope>NUCLEOTIDE SEQUENCE [LARGE SCALE GENOMIC DNA]</scope>
    <source>
        <strain evidence="1 2">DSM 45934</strain>
    </source>
</reference>